<accession>A0A7D6ZF43</accession>
<dbReference type="PROSITE" id="PS50977">
    <property type="entry name" value="HTH_TETR_2"/>
    <property type="match status" value="1"/>
</dbReference>
<keyword evidence="7" id="KW-1185">Reference proteome</keyword>
<evidence type="ECO:0000313" key="6">
    <source>
        <dbReference type="EMBL" id="QLY28807.1"/>
    </source>
</evidence>
<dbReference type="Pfam" id="PF21993">
    <property type="entry name" value="TetR_C_13_2"/>
    <property type="match status" value="1"/>
</dbReference>
<keyword evidence="1" id="KW-0805">Transcription regulation</keyword>
<dbReference type="Proteomes" id="UP000515512">
    <property type="component" value="Chromosome"/>
</dbReference>
<evidence type="ECO:0000259" key="5">
    <source>
        <dbReference type="PROSITE" id="PS50977"/>
    </source>
</evidence>
<feature type="domain" description="HTH tetR-type" evidence="5">
    <location>
        <begin position="3"/>
        <end position="63"/>
    </location>
</feature>
<protein>
    <submittedName>
        <fullName evidence="6">TetR/AcrR family transcriptional regulator</fullName>
    </submittedName>
</protein>
<feature type="DNA-binding region" description="H-T-H motif" evidence="4">
    <location>
        <begin position="26"/>
        <end position="45"/>
    </location>
</feature>
<evidence type="ECO:0000256" key="4">
    <source>
        <dbReference type="PROSITE-ProRule" id="PRU00335"/>
    </source>
</evidence>
<evidence type="ECO:0000256" key="2">
    <source>
        <dbReference type="ARBA" id="ARBA00023125"/>
    </source>
</evidence>
<dbReference type="PANTHER" id="PTHR47506">
    <property type="entry name" value="TRANSCRIPTIONAL REGULATORY PROTEIN"/>
    <property type="match status" value="1"/>
</dbReference>
<dbReference type="InterPro" id="IPR001647">
    <property type="entry name" value="HTH_TetR"/>
</dbReference>
<dbReference type="EMBL" id="CP059399">
    <property type="protein sequence ID" value="QLY28807.1"/>
    <property type="molecule type" value="Genomic_DNA"/>
</dbReference>
<dbReference type="InterPro" id="IPR009057">
    <property type="entry name" value="Homeodomain-like_sf"/>
</dbReference>
<keyword evidence="3" id="KW-0804">Transcription</keyword>
<dbReference type="SUPFAM" id="SSF48498">
    <property type="entry name" value="Tetracyclin repressor-like, C-terminal domain"/>
    <property type="match status" value="1"/>
</dbReference>
<keyword evidence="2 4" id="KW-0238">DNA-binding</keyword>
<dbReference type="RefSeq" id="WP_181580013.1">
    <property type="nucleotide sequence ID" value="NZ_CP059399.1"/>
</dbReference>
<dbReference type="SUPFAM" id="SSF46689">
    <property type="entry name" value="Homeodomain-like"/>
    <property type="match status" value="1"/>
</dbReference>
<dbReference type="GO" id="GO:0003677">
    <property type="term" value="F:DNA binding"/>
    <property type="evidence" value="ECO:0007669"/>
    <property type="project" value="UniProtKB-UniRule"/>
</dbReference>
<dbReference type="Pfam" id="PF00440">
    <property type="entry name" value="TetR_N"/>
    <property type="match status" value="1"/>
</dbReference>
<evidence type="ECO:0000256" key="1">
    <source>
        <dbReference type="ARBA" id="ARBA00023015"/>
    </source>
</evidence>
<name>A0A7D6ZF43_9NOCA</name>
<proteinExistence type="predicted"/>
<evidence type="ECO:0000256" key="3">
    <source>
        <dbReference type="ARBA" id="ARBA00023163"/>
    </source>
</evidence>
<sequence>MTKPTRARMIDAAVDSLRRNGLAGMSFTEVLAESGAARGAIYHHFPSGKSELVAEAARLHGQDVTLRMAELAGPDPRAVVAAFLDFARPVMEDAALGSGCAIAAVTVRAGKEGDELCRVAATTFAAWTDRLAAALTDAGMSPDAAADLACLLISLLEGAQVLCRAEGGTGPFDRAARAALAAAPDA</sequence>
<reference evidence="6 7" key="1">
    <citation type="submission" date="2020-07" db="EMBL/GenBank/DDBJ databases">
        <authorList>
            <person name="Zhuang K."/>
            <person name="Ran Y."/>
        </authorList>
    </citation>
    <scope>NUCLEOTIDE SEQUENCE [LARGE SCALE GENOMIC DNA]</scope>
    <source>
        <strain evidence="6 7">WCH-YHL-001</strain>
    </source>
</reference>
<dbReference type="PANTHER" id="PTHR47506:SF3">
    <property type="entry name" value="HTH-TYPE TRANSCRIPTIONAL REGULATOR LMRA"/>
    <property type="match status" value="1"/>
</dbReference>
<dbReference type="AlphaFoldDB" id="A0A7D6ZF43"/>
<gene>
    <name evidence="6" type="ORF">H0264_26215</name>
</gene>
<dbReference type="KEGG" id="nhu:H0264_26215"/>
<dbReference type="InterPro" id="IPR054156">
    <property type="entry name" value="YxaF_TetR_C"/>
</dbReference>
<dbReference type="InterPro" id="IPR036271">
    <property type="entry name" value="Tet_transcr_reg_TetR-rel_C_sf"/>
</dbReference>
<dbReference type="Gene3D" id="1.10.357.10">
    <property type="entry name" value="Tetracycline Repressor, domain 2"/>
    <property type="match status" value="1"/>
</dbReference>
<evidence type="ECO:0000313" key="7">
    <source>
        <dbReference type="Proteomes" id="UP000515512"/>
    </source>
</evidence>
<organism evidence="6 7">
    <name type="scientific">Nocardia huaxiensis</name>
    <dbReference type="NCBI Taxonomy" id="2755382"/>
    <lineage>
        <taxon>Bacteria</taxon>
        <taxon>Bacillati</taxon>
        <taxon>Actinomycetota</taxon>
        <taxon>Actinomycetes</taxon>
        <taxon>Mycobacteriales</taxon>
        <taxon>Nocardiaceae</taxon>
        <taxon>Nocardia</taxon>
    </lineage>
</organism>